<evidence type="ECO:0000256" key="2">
    <source>
        <dbReference type="ARBA" id="ARBA00022723"/>
    </source>
</evidence>
<dbReference type="Proteomes" id="UP001500841">
    <property type="component" value="Unassembled WGS sequence"/>
</dbReference>
<dbReference type="PANTHER" id="PTHR33546:SF1">
    <property type="entry name" value="LARGE, MULTIFUNCTIONAL SECRETED PROTEIN"/>
    <property type="match status" value="1"/>
</dbReference>
<feature type="chain" id="PRO_5046847959" description="Blue (type 1) copper domain-containing protein" evidence="5">
    <location>
        <begin position="24"/>
        <end position="699"/>
    </location>
</feature>
<keyword evidence="5" id="KW-0732">Signal</keyword>
<dbReference type="Gene3D" id="2.120.10.30">
    <property type="entry name" value="TolB, C-terminal domain"/>
    <property type="match status" value="1"/>
</dbReference>
<comment type="caution">
    <text evidence="7">The sequence shown here is derived from an EMBL/GenBank/DDBJ whole genome shotgun (WGS) entry which is preliminary data.</text>
</comment>
<keyword evidence="4" id="KW-0186">Copper</keyword>
<dbReference type="EMBL" id="BAABCV010000003">
    <property type="protein sequence ID" value="GAA4089524.1"/>
    <property type="molecule type" value="Genomic_DNA"/>
</dbReference>
<dbReference type="InterPro" id="IPR011042">
    <property type="entry name" value="6-blade_b-propeller_TolB-like"/>
</dbReference>
<dbReference type="SUPFAM" id="SSF49503">
    <property type="entry name" value="Cupredoxins"/>
    <property type="match status" value="1"/>
</dbReference>
<accession>A0ABP7WIC8</accession>
<gene>
    <name evidence="7" type="ORF">GCM10022392_08590</name>
</gene>
<protein>
    <recommendedName>
        <fullName evidence="6">Blue (type 1) copper domain-containing protein</fullName>
    </recommendedName>
</protein>
<evidence type="ECO:0000256" key="1">
    <source>
        <dbReference type="ARBA" id="ARBA00022448"/>
    </source>
</evidence>
<feature type="domain" description="Blue (type 1) copper" evidence="6">
    <location>
        <begin position="589"/>
        <end position="699"/>
    </location>
</feature>
<evidence type="ECO:0000313" key="7">
    <source>
        <dbReference type="EMBL" id="GAA4089524.1"/>
    </source>
</evidence>
<sequence length="699" mass="76971">MKAIFKNISLTIIAGLSCTASFAQNKAEKAAPAEKDYYRIVNVPTPEGVELEVGGMAVLPNGDLGVSTRRGDVYIVQNPYQLNGSLPYYKKFASGMHEVLGLAYVNGDFYCVQRGELTHLIDKNGDGKADVYETVYSWPVSGNYHEYSYGPVVMPNGNMMVNLNVGFDAEWWRGKSLVPWRAWCLEITPNGEMHPYATGFRSPCGQGLIDGKYFYAENQGDWVGSGYIMQLDRGDFAMHPAGLRWAADPSSPVKVRTEDIYSRVNPRFNDPEGKIEDRDPNRPYKTLAEVADDVKKGFKTPAVWLPHGTMGNSTSSMIQIPKDDKFGPFAGQVLVGDQAQSRINRIFLEQVKGQYQGAAFAFREGFESGVLRLAWGADNSLFVGQTSRGWGSTGQKIFGLERLVWAKKTPFEMKAVRAMPDGFEIEFTEPVNKKAAADPDNYTITGFTYKYHPVYGSATIREKVHIVNAAIVSEDGLKVRLVADSLRQKYIHEIKVDKAVTSADSSYSLLHPVAYYTLNNIPDGAKLNVPKRHPKMNHDMAGMNMEMGKVKALNAKAAPVKGVALKKNQTSKPASWTTIDQTISIGTKPGLKFDKAELTLKAGSRVKLTFTNNDDMPHNFVVVPQGQAIAVGDMGTKLGLQAVKLSYIANTPKILFNATLVGPGSSQTIYFVAPKAGKYTYVCTVPGHYYVMQGTLTVE</sequence>
<dbReference type="PROSITE" id="PS51257">
    <property type="entry name" value="PROKAR_LIPOPROTEIN"/>
    <property type="match status" value="1"/>
</dbReference>
<evidence type="ECO:0000259" key="6">
    <source>
        <dbReference type="Pfam" id="PF00127"/>
    </source>
</evidence>
<dbReference type="RefSeq" id="WP_345101223.1">
    <property type="nucleotide sequence ID" value="NZ_BAABCV010000003.1"/>
</dbReference>
<keyword evidence="3" id="KW-0249">Electron transport</keyword>
<dbReference type="PROSITE" id="PS00196">
    <property type="entry name" value="COPPER_BLUE"/>
    <property type="match status" value="1"/>
</dbReference>
<evidence type="ECO:0000313" key="8">
    <source>
        <dbReference type="Proteomes" id="UP001500841"/>
    </source>
</evidence>
<keyword evidence="1" id="KW-0813">Transport</keyword>
<keyword evidence="8" id="KW-1185">Reference proteome</keyword>
<feature type="signal peptide" evidence="5">
    <location>
        <begin position="1"/>
        <end position="23"/>
    </location>
</feature>
<dbReference type="PANTHER" id="PTHR33546">
    <property type="entry name" value="LARGE, MULTIFUNCTIONAL SECRETED PROTEIN-RELATED"/>
    <property type="match status" value="1"/>
</dbReference>
<dbReference type="InterPro" id="IPR008972">
    <property type="entry name" value="Cupredoxin"/>
</dbReference>
<evidence type="ECO:0000256" key="3">
    <source>
        <dbReference type="ARBA" id="ARBA00022982"/>
    </source>
</evidence>
<dbReference type="InterPro" id="IPR028871">
    <property type="entry name" value="BlueCu_1_BS"/>
</dbReference>
<reference evidence="8" key="1">
    <citation type="journal article" date="2019" name="Int. J. Syst. Evol. Microbiol.">
        <title>The Global Catalogue of Microorganisms (GCM) 10K type strain sequencing project: providing services to taxonomists for standard genome sequencing and annotation.</title>
        <authorList>
            <consortium name="The Broad Institute Genomics Platform"/>
            <consortium name="The Broad Institute Genome Sequencing Center for Infectious Disease"/>
            <person name="Wu L."/>
            <person name="Ma J."/>
        </authorList>
    </citation>
    <scope>NUCLEOTIDE SEQUENCE [LARGE SCALE GENOMIC DNA]</scope>
    <source>
        <strain evidence="8">JCM 17085</strain>
    </source>
</reference>
<organism evidence="7 8">
    <name type="scientific">Mucilaginibacter panaciglaebae</name>
    <dbReference type="NCBI Taxonomy" id="502331"/>
    <lineage>
        <taxon>Bacteria</taxon>
        <taxon>Pseudomonadati</taxon>
        <taxon>Bacteroidota</taxon>
        <taxon>Sphingobacteriia</taxon>
        <taxon>Sphingobacteriales</taxon>
        <taxon>Sphingobacteriaceae</taxon>
        <taxon>Mucilaginibacter</taxon>
    </lineage>
</organism>
<proteinExistence type="predicted"/>
<dbReference type="InterPro" id="IPR000923">
    <property type="entry name" value="BlueCu_1"/>
</dbReference>
<dbReference type="SUPFAM" id="SSF63829">
    <property type="entry name" value="Calcium-dependent phosphotriesterase"/>
    <property type="match status" value="1"/>
</dbReference>
<dbReference type="Gene3D" id="2.60.40.420">
    <property type="entry name" value="Cupredoxins - blue copper proteins"/>
    <property type="match status" value="1"/>
</dbReference>
<evidence type="ECO:0000256" key="5">
    <source>
        <dbReference type="SAM" id="SignalP"/>
    </source>
</evidence>
<keyword evidence="2" id="KW-0479">Metal-binding</keyword>
<evidence type="ECO:0000256" key="4">
    <source>
        <dbReference type="ARBA" id="ARBA00023008"/>
    </source>
</evidence>
<dbReference type="CDD" id="cd04233">
    <property type="entry name" value="Auracyanin"/>
    <property type="match status" value="1"/>
</dbReference>
<name>A0ABP7WIC8_9SPHI</name>
<dbReference type="Pfam" id="PF00127">
    <property type="entry name" value="Copper-bind"/>
    <property type="match status" value="1"/>
</dbReference>